<dbReference type="HOGENOM" id="CLU_753607_0_0_0"/>
<dbReference type="STRING" id="638303.Thal_0153"/>
<proteinExistence type="predicted"/>
<dbReference type="AlphaFoldDB" id="D3SNQ2"/>
<evidence type="ECO:0000256" key="2">
    <source>
        <dbReference type="ARBA" id="ARBA00022679"/>
    </source>
</evidence>
<dbReference type="EMBL" id="CP001931">
    <property type="protein sequence ID" value="ADC88789.1"/>
    <property type="molecule type" value="Genomic_DNA"/>
</dbReference>
<dbReference type="Pfam" id="PF01075">
    <property type="entry name" value="Glyco_transf_9"/>
    <property type="match status" value="1"/>
</dbReference>
<keyword evidence="1" id="KW-0328">Glycosyltransferase</keyword>
<dbReference type="Gene3D" id="3.40.50.2000">
    <property type="entry name" value="Glycogen Phosphorylase B"/>
    <property type="match status" value="2"/>
</dbReference>
<dbReference type="RefSeq" id="WP_012991196.1">
    <property type="nucleotide sequence ID" value="NC_013894.1"/>
</dbReference>
<protein>
    <submittedName>
        <fullName evidence="3">Glycosyl transferase family 9</fullName>
    </submittedName>
</protein>
<organism evidence="3 4">
    <name type="scientific">Thermocrinis albus (strain DSM 14484 / JCM 11386 / HI 11/12)</name>
    <dbReference type="NCBI Taxonomy" id="638303"/>
    <lineage>
        <taxon>Bacteria</taxon>
        <taxon>Pseudomonadati</taxon>
        <taxon>Aquificota</taxon>
        <taxon>Aquificia</taxon>
        <taxon>Aquificales</taxon>
        <taxon>Aquificaceae</taxon>
        <taxon>Thermocrinis</taxon>
    </lineage>
</organism>
<dbReference type="SUPFAM" id="SSF53756">
    <property type="entry name" value="UDP-Glycosyltransferase/glycogen phosphorylase"/>
    <property type="match status" value="1"/>
</dbReference>
<accession>D3SNQ2</accession>
<dbReference type="GO" id="GO:0008713">
    <property type="term" value="F:ADP-heptose-lipopolysaccharide heptosyltransferase activity"/>
    <property type="evidence" value="ECO:0007669"/>
    <property type="project" value="TreeGrafter"/>
</dbReference>
<dbReference type="InterPro" id="IPR002201">
    <property type="entry name" value="Glyco_trans_9"/>
</dbReference>
<reference evidence="4" key="1">
    <citation type="journal article" date="2010" name="Stand. Genomic Sci.">
        <title>Complete genome sequence of Thermocrinis albus type strain (HI 11/12T).</title>
        <authorList>
            <person name="Wirth R."/>
            <person name="Sikorski J."/>
            <person name="Brambilla E."/>
            <person name="Misra M."/>
            <person name="Lapidus A."/>
            <person name="Copeland A."/>
            <person name="Nolan M."/>
            <person name="Lucas S."/>
            <person name="Chen F."/>
            <person name="Tice H."/>
            <person name="Cheng J.F."/>
            <person name="Han C."/>
            <person name="Detter J.C."/>
            <person name="Tapia R."/>
            <person name="Bruce D."/>
            <person name="Goodwin L."/>
            <person name="Pitluck S."/>
            <person name="Pati A."/>
            <person name="Anderson I."/>
            <person name="Ivanova N."/>
            <person name="Mavromatis K."/>
            <person name="Mikhailova N."/>
            <person name="Chen A."/>
            <person name="Palaniappan K."/>
            <person name="Bilek Y."/>
            <person name="Hader T."/>
            <person name="Land M."/>
            <person name="Hauser L."/>
            <person name="Chang Y.J."/>
            <person name="Jeffries C.D."/>
            <person name="Tindall B.J."/>
            <person name="Rohde M."/>
            <person name="Goker M."/>
            <person name="Bristow J."/>
            <person name="Eisen J.A."/>
            <person name="Markowitz V."/>
            <person name="Hugenholtz P."/>
            <person name="Kyrpides N.C."/>
            <person name="Klenk H.P."/>
        </authorList>
    </citation>
    <scope>NUCLEOTIDE SEQUENCE [LARGE SCALE GENOMIC DNA]</scope>
    <source>
        <strain evidence="4">DSM 14484 / JCM 11386 / HI 11/12</strain>
    </source>
</reference>
<dbReference type="Proteomes" id="UP000002043">
    <property type="component" value="Chromosome"/>
</dbReference>
<keyword evidence="2 3" id="KW-0808">Transferase</keyword>
<dbReference type="GO" id="GO:0005829">
    <property type="term" value="C:cytosol"/>
    <property type="evidence" value="ECO:0007669"/>
    <property type="project" value="TreeGrafter"/>
</dbReference>
<dbReference type="GO" id="GO:0009244">
    <property type="term" value="P:lipopolysaccharide core region biosynthetic process"/>
    <property type="evidence" value="ECO:0007669"/>
    <property type="project" value="TreeGrafter"/>
</dbReference>
<evidence type="ECO:0000313" key="4">
    <source>
        <dbReference type="Proteomes" id="UP000002043"/>
    </source>
</evidence>
<evidence type="ECO:0000313" key="3">
    <source>
        <dbReference type="EMBL" id="ADC88789.1"/>
    </source>
</evidence>
<dbReference type="CAZy" id="GT9">
    <property type="family name" value="Glycosyltransferase Family 9"/>
</dbReference>
<dbReference type="eggNOG" id="COG0859">
    <property type="taxonomic scope" value="Bacteria"/>
</dbReference>
<dbReference type="KEGG" id="tal:Thal_0153"/>
<dbReference type="InterPro" id="IPR051199">
    <property type="entry name" value="LPS_LOS_Heptosyltrfase"/>
</dbReference>
<evidence type="ECO:0000256" key="1">
    <source>
        <dbReference type="ARBA" id="ARBA00022676"/>
    </source>
</evidence>
<dbReference type="PANTHER" id="PTHR30160:SF1">
    <property type="entry name" value="LIPOPOLYSACCHARIDE 1,2-N-ACETYLGLUCOSAMINETRANSFERASE-RELATED"/>
    <property type="match status" value="1"/>
</dbReference>
<name>D3SNQ2_THEAH</name>
<gene>
    <name evidence="3" type="ordered locus">Thal_0153</name>
</gene>
<keyword evidence="4" id="KW-1185">Reference proteome</keyword>
<dbReference type="CDD" id="cd03789">
    <property type="entry name" value="GT9_LPS_heptosyltransferase"/>
    <property type="match status" value="1"/>
</dbReference>
<sequence length="346" mass="39622">MLKKVENILMILGHSAGVGDLLRASASWRALKNAYPDAHLHLLFMTKDPGYVSERLISHHHLLSSFHTIDKRIRNLQDWKRMLREFSQVVERIKPDLIIDFEPHGLKSSVLCLYARIRWGIPTVGVDEFPLRGLFYQIRAPSSRKVLKTEDYTDRFFVVLKALGIERRGIPIELEETEEAVAFRKNLRKRLGIEESTPLIGLNIGCGTPDALWKRPPIPLLRKLMEKIQRAMKGHLLLTGASFEKDINEEFLKGYPLPATDMAGLTDILELPGLIRSCQLFVSTDSGPYHMSVALRVPTLAIFVKPFPSSYHHHPWVRIGVLQREEDIPQLLEKAMELLKFSQKEL</sequence>
<dbReference type="PANTHER" id="PTHR30160">
    <property type="entry name" value="TETRAACYLDISACCHARIDE 4'-KINASE-RELATED"/>
    <property type="match status" value="1"/>
</dbReference>